<reference evidence="4 5" key="1">
    <citation type="submission" date="2020-08" db="EMBL/GenBank/DDBJ databases">
        <title>Genome public.</title>
        <authorList>
            <person name="Liu C."/>
            <person name="Sun Q."/>
        </authorList>
    </citation>
    <scope>NUCLEOTIDE SEQUENCE [LARGE SCALE GENOMIC DNA]</scope>
    <source>
        <strain evidence="4 5">NSJ-56</strain>
    </source>
</reference>
<evidence type="ECO:0000256" key="1">
    <source>
        <dbReference type="ARBA" id="ARBA00022729"/>
    </source>
</evidence>
<dbReference type="RefSeq" id="WP_099291944.1">
    <property type="nucleotide sequence ID" value="NZ_JACOOH010000011.1"/>
</dbReference>
<dbReference type="EMBL" id="JACOOH010000011">
    <property type="protein sequence ID" value="MBC5623509.1"/>
    <property type="molecule type" value="Genomic_DNA"/>
</dbReference>
<proteinExistence type="predicted"/>
<dbReference type="InterPro" id="IPR052944">
    <property type="entry name" value="Sporulation_related"/>
</dbReference>
<gene>
    <name evidence="4" type="ORF">H8S64_20650</name>
</gene>
<evidence type="ECO:0000313" key="4">
    <source>
        <dbReference type="EMBL" id="MBC5623509.1"/>
    </source>
</evidence>
<name>A0ABR7D6U2_9BACT</name>
<dbReference type="PANTHER" id="PTHR37507">
    <property type="entry name" value="SPORULATION PROTEIN YDCC"/>
    <property type="match status" value="1"/>
</dbReference>
<accession>A0ABR7D6U2</accession>
<evidence type="ECO:0000259" key="3">
    <source>
        <dbReference type="Pfam" id="PF17131"/>
    </source>
</evidence>
<dbReference type="Pfam" id="PF17131">
    <property type="entry name" value="LolA_like"/>
    <property type="match status" value="1"/>
</dbReference>
<feature type="chain" id="PRO_5045321054" evidence="2">
    <location>
        <begin position="21"/>
        <end position="250"/>
    </location>
</feature>
<keyword evidence="4" id="KW-0449">Lipoprotein</keyword>
<keyword evidence="1 2" id="KW-0732">Signal</keyword>
<dbReference type="CDD" id="cd16329">
    <property type="entry name" value="LolA_like"/>
    <property type="match status" value="1"/>
</dbReference>
<keyword evidence="5" id="KW-1185">Reference proteome</keyword>
<protein>
    <submittedName>
        <fullName evidence="4">Outer membrane lipoprotein-sorting protein</fullName>
    </submittedName>
</protein>
<feature type="domain" description="Uncharacterized protein TP-0789" evidence="3">
    <location>
        <begin position="66"/>
        <end position="248"/>
    </location>
</feature>
<dbReference type="InterPro" id="IPR029046">
    <property type="entry name" value="LolA/LolB/LppX"/>
</dbReference>
<dbReference type="InterPro" id="IPR033399">
    <property type="entry name" value="TP_0789-like"/>
</dbReference>
<sequence>MTRRLIITCCVLLFGGSLHAQELTAKEIMEKVTSNKQGETLYSEVTMTIVRPTWTREVGIKNWTKGEKYSLILITSPAKDKGQAFLKREKDLWNWMPSIDRMVKMSSSVMGQSWMGSDFTNDDMTKHSSKIEDYTHELNGTEEVRGHECYKLTLVPKEDAAVVWGKIVVWITKKDFIEVKSEFYDEDGVLINTYNGHDIKEIQGRKIPTRLEVIPADKPNQKTVLTVHKNEFDKPMSDSFFSQQNMKKLR</sequence>
<evidence type="ECO:0000313" key="5">
    <source>
        <dbReference type="Proteomes" id="UP000646484"/>
    </source>
</evidence>
<feature type="signal peptide" evidence="2">
    <location>
        <begin position="1"/>
        <end position="20"/>
    </location>
</feature>
<comment type="caution">
    <text evidence="4">The sequence shown here is derived from an EMBL/GenBank/DDBJ whole genome shotgun (WGS) entry which is preliminary data.</text>
</comment>
<dbReference type="SUPFAM" id="SSF89392">
    <property type="entry name" value="Prokaryotic lipoproteins and lipoprotein localization factors"/>
    <property type="match status" value="1"/>
</dbReference>
<evidence type="ECO:0000256" key="2">
    <source>
        <dbReference type="SAM" id="SignalP"/>
    </source>
</evidence>
<dbReference type="Gene3D" id="2.50.20.10">
    <property type="entry name" value="Lipoprotein localisation LolA/LolB/LppX"/>
    <property type="match status" value="1"/>
</dbReference>
<dbReference type="Proteomes" id="UP000646484">
    <property type="component" value="Unassembled WGS sequence"/>
</dbReference>
<dbReference type="PANTHER" id="PTHR37507:SF2">
    <property type="entry name" value="SPORULATION PROTEIN YDCC"/>
    <property type="match status" value="1"/>
</dbReference>
<organism evidence="4 5">
    <name type="scientific">Butyricimonas hominis</name>
    <dbReference type="NCBI Taxonomy" id="2763032"/>
    <lineage>
        <taxon>Bacteria</taxon>
        <taxon>Pseudomonadati</taxon>
        <taxon>Bacteroidota</taxon>
        <taxon>Bacteroidia</taxon>
        <taxon>Bacteroidales</taxon>
        <taxon>Odoribacteraceae</taxon>
        <taxon>Butyricimonas</taxon>
    </lineage>
</organism>